<proteinExistence type="predicted"/>
<protein>
    <submittedName>
        <fullName evidence="1">Uncharacterized protein</fullName>
    </submittedName>
</protein>
<reference evidence="1 2" key="1">
    <citation type="submission" date="2020-08" db="EMBL/GenBank/DDBJ databases">
        <title>Genemic of Streptomyces polyaspartic.</title>
        <authorList>
            <person name="Liu W."/>
        </authorList>
    </citation>
    <scope>NUCLEOTIDE SEQUENCE [LARGE SCALE GENOMIC DNA]</scope>
    <source>
        <strain evidence="1 2">TRM66268-LWL</strain>
    </source>
</reference>
<evidence type="ECO:0000313" key="2">
    <source>
        <dbReference type="Proteomes" id="UP000642284"/>
    </source>
</evidence>
<dbReference type="RefSeq" id="WP_187814938.1">
    <property type="nucleotide sequence ID" value="NZ_JACTVJ010000007.1"/>
</dbReference>
<evidence type="ECO:0000313" key="1">
    <source>
        <dbReference type="EMBL" id="MBC9714517.1"/>
    </source>
</evidence>
<organism evidence="1 2">
    <name type="scientific">Streptomyces polyasparticus</name>
    <dbReference type="NCBI Taxonomy" id="2767826"/>
    <lineage>
        <taxon>Bacteria</taxon>
        <taxon>Bacillati</taxon>
        <taxon>Actinomycetota</taxon>
        <taxon>Actinomycetes</taxon>
        <taxon>Kitasatosporales</taxon>
        <taxon>Streptomycetaceae</taxon>
        <taxon>Streptomyces</taxon>
    </lineage>
</organism>
<accession>A0ABR7SGA5</accession>
<dbReference type="EMBL" id="JACTVJ010000007">
    <property type="protein sequence ID" value="MBC9714517.1"/>
    <property type="molecule type" value="Genomic_DNA"/>
</dbReference>
<comment type="caution">
    <text evidence="1">The sequence shown here is derived from an EMBL/GenBank/DDBJ whole genome shotgun (WGS) entry which is preliminary data.</text>
</comment>
<dbReference type="Proteomes" id="UP000642284">
    <property type="component" value="Unassembled WGS sequence"/>
</dbReference>
<gene>
    <name evidence="1" type="ORF">H9Y04_18325</name>
</gene>
<sequence length="64" mass="7235">MTGFLPGSFLSAPGNSPEFRTVLRALPDPALKSPLWEWKPGQIKAVISERRRRFGVDEEEFVYG</sequence>
<name>A0ABR7SGA5_9ACTN</name>
<keyword evidence="2" id="KW-1185">Reference proteome</keyword>